<feature type="domain" description="Carbohydrate kinase PfkB" evidence="3">
    <location>
        <begin position="175"/>
        <end position="254"/>
    </location>
</feature>
<protein>
    <submittedName>
        <fullName evidence="4">PfkB family carbohydrate kinase</fullName>
    </submittedName>
</protein>
<evidence type="ECO:0000256" key="2">
    <source>
        <dbReference type="ARBA" id="ARBA00022777"/>
    </source>
</evidence>
<dbReference type="GO" id="GO:0016301">
    <property type="term" value="F:kinase activity"/>
    <property type="evidence" value="ECO:0007669"/>
    <property type="project" value="UniProtKB-KW"/>
</dbReference>
<reference evidence="4" key="1">
    <citation type="submission" date="2022-07" db="EMBL/GenBank/DDBJ databases">
        <title>Ectorhizobium quercum gen.nov., sp. nov.</title>
        <authorList>
            <person name="Ma T."/>
            <person name="Li Y."/>
        </authorList>
    </citation>
    <scope>NUCLEOTIDE SEQUENCE</scope>
    <source>
        <strain evidence="4">BDR2-2</strain>
    </source>
</reference>
<dbReference type="PANTHER" id="PTHR10584:SF166">
    <property type="entry name" value="RIBOKINASE"/>
    <property type="match status" value="1"/>
</dbReference>
<keyword evidence="5" id="KW-1185">Reference proteome</keyword>
<evidence type="ECO:0000259" key="3">
    <source>
        <dbReference type="Pfam" id="PF00294"/>
    </source>
</evidence>
<organism evidence="4 5">
    <name type="scientific">Ectorhizobium quercum</name>
    <dbReference type="NCBI Taxonomy" id="2965071"/>
    <lineage>
        <taxon>Bacteria</taxon>
        <taxon>Pseudomonadati</taxon>
        <taxon>Pseudomonadota</taxon>
        <taxon>Alphaproteobacteria</taxon>
        <taxon>Hyphomicrobiales</taxon>
        <taxon>Rhizobiaceae</taxon>
        <taxon>Ectorhizobium</taxon>
    </lineage>
</organism>
<dbReference type="PANTHER" id="PTHR10584">
    <property type="entry name" value="SUGAR KINASE"/>
    <property type="match status" value="1"/>
</dbReference>
<comment type="caution">
    <text evidence="4">The sequence shown here is derived from an EMBL/GenBank/DDBJ whole genome shotgun (WGS) entry which is preliminary data.</text>
</comment>
<dbReference type="InterPro" id="IPR029056">
    <property type="entry name" value="Ribokinase-like"/>
</dbReference>
<dbReference type="EMBL" id="JANFPI010000001">
    <property type="protein sequence ID" value="MCX8995855.1"/>
    <property type="molecule type" value="Genomic_DNA"/>
</dbReference>
<sequence>MARILVAGNINHDRIWHLDRTLVPGGRLSCLDREIRLGGGAYHTGAQLLRLGHTVLIAGGLMNDETGREALAALKGMGFDTTHVAVVDGKTAPADILLDPSGERTIIAPPGRRRPPVTVSGAVEADAVYVNAAECTTGLLDAMRRAPLGMAQFPARESARPADILIGSAADMSGRDYPDILAAAHRIAGARLTHLVMTDGPEPVRLIDEETIRLVPPPGRLRLADTIGAGDIFAGSYLHAVLDGLPPPDAALEACRLTERRLVERQNRQADHSPT</sequence>
<name>A0AAE3ST75_9HYPH</name>
<dbReference type="Pfam" id="PF00294">
    <property type="entry name" value="PfkB"/>
    <property type="match status" value="1"/>
</dbReference>
<evidence type="ECO:0000313" key="4">
    <source>
        <dbReference type="EMBL" id="MCX8995855.1"/>
    </source>
</evidence>
<evidence type="ECO:0000313" key="5">
    <source>
        <dbReference type="Proteomes" id="UP001208771"/>
    </source>
</evidence>
<dbReference type="SUPFAM" id="SSF53613">
    <property type="entry name" value="Ribokinase-like"/>
    <property type="match status" value="1"/>
</dbReference>
<dbReference type="RefSeq" id="WP_306409623.1">
    <property type="nucleotide sequence ID" value="NZ_JANFPI010000001.1"/>
</dbReference>
<gene>
    <name evidence="4" type="ORF">NOF55_01910</name>
</gene>
<evidence type="ECO:0000256" key="1">
    <source>
        <dbReference type="ARBA" id="ARBA00022679"/>
    </source>
</evidence>
<dbReference type="Gene3D" id="3.40.1190.20">
    <property type="match status" value="1"/>
</dbReference>
<keyword evidence="1" id="KW-0808">Transferase</keyword>
<proteinExistence type="predicted"/>
<dbReference type="AlphaFoldDB" id="A0AAE3ST75"/>
<dbReference type="InterPro" id="IPR011611">
    <property type="entry name" value="PfkB_dom"/>
</dbReference>
<accession>A0AAE3ST75</accession>
<dbReference type="Proteomes" id="UP001208771">
    <property type="component" value="Unassembled WGS sequence"/>
</dbReference>
<keyword evidence="2 4" id="KW-0418">Kinase</keyword>